<keyword evidence="4" id="KW-1185">Reference proteome</keyword>
<dbReference type="AlphaFoldDB" id="A0A2G5T014"/>
<organism evidence="3 4">
    <name type="scientific">Caenorhabditis nigoni</name>
    <dbReference type="NCBI Taxonomy" id="1611254"/>
    <lineage>
        <taxon>Eukaryota</taxon>
        <taxon>Metazoa</taxon>
        <taxon>Ecdysozoa</taxon>
        <taxon>Nematoda</taxon>
        <taxon>Chromadorea</taxon>
        <taxon>Rhabditida</taxon>
        <taxon>Rhabditina</taxon>
        <taxon>Rhabditomorpha</taxon>
        <taxon>Rhabditoidea</taxon>
        <taxon>Rhabditidae</taxon>
        <taxon>Peloderinae</taxon>
        <taxon>Caenorhabditis</taxon>
    </lineage>
</organism>
<dbReference type="InterPro" id="IPR001232">
    <property type="entry name" value="SKP1-like"/>
</dbReference>
<proteinExistence type="inferred from homology"/>
<dbReference type="Proteomes" id="UP000230233">
    <property type="component" value="Chromosome X"/>
</dbReference>
<dbReference type="OrthoDB" id="2342932at2759"/>
<gene>
    <name evidence="3" type="primary">Cni-skr-19</name>
    <name evidence="3" type="synonym">Cnig_chr_X.g25648</name>
    <name evidence="3" type="ORF">B9Z55_025648</name>
</gene>
<dbReference type="EMBL" id="PDUG01000006">
    <property type="protein sequence ID" value="PIC20451.1"/>
    <property type="molecule type" value="Genomic_DNA"/>
</dbReference>
<evidence type="ECO:0000256" key="2">
    <source>
        <dbReference type="ARBA" id="ARBA00022786"/>
    </source>
</evidence>
<evidence type="ECO:0000256" key="1">
    <source>
        <dbReference type="ARBA" id="ARBA00009993"/>
    </source>
</evidence>
<dbReference type="InterPro" id="IPR011333">
    <property type="entry name" value="SKP1/BTB/POZ_sf"/>
</dbReference>
<name>A0A2G5T014_9PELO</name>
<evidence type="ECO:0000313" key="4">
    <source>
        <dbReference type="Proteomes" id="UP000230233"/>
    </source>
</evidence>
<comment type="similarity">
    <text evidence="1">Belongs to the SKP1 family.</text>
</comment>
<dbReference type="STRING" id="1611254.A0A2G5T014"/>
<accession>A0A2G5T014</accession>
<protein>
    <recommendedName>
        <fullName evidence="5">Skp1-related protein</fullName>
    </recommendedName>
</protein>
<dbReference type="SUPFAM" id="SSF54695">
    <property type="entry name" value="POZ domain"/>
    <property type="match status" value="1"/>
</dbReference>
<dbReference type="InterPro" id="IPR036296">
    <property type="entry name" value="SKP1-like_dim_sf"/>
</dbReference>
<evidence type="ECO:0008006" key="5">
    <source>
        <dbReference type="Google" id="ProtNLM"/>
    </source>
</evidence>
<dbReference type="SMART" id="SM00512">
    <property type="entry name" value="Skp1"/>
    <property type="match status" value="1"/>
</dbReference>
<reference evidence="4" key="1">
    <citation type="submission" date="2017-10" db="EMBL/GenBank/DDBJ databases">
        <title>Rapid genome shrinkage in a self-fertile nematode reveals novel sperm competition proteins.</title>
        <authorList>
            <person name="Yin D."/>
            <person name="Schwarz E.M."/>
            <person name="Thomas C.G."/>
            <person name="Felde R.L."/>
            <person name="Korf I.F."/>
            <person name="Cutter A.D."/>
            <person name="Schartner C.M."/>
            <person name="Ralston E.J."/>
            <person name="Meyer B.J."/>
            <person name="Haag E.S."/>
        </authorList>
    </citation>
    <scope>NUCLEOTIDE SEQUENCE [LARGE SCALE GENOMIC DNA]</scope>
    <source>
        <strain evidence="4">JU1422</strain>
    </source>
</reference>
<dbReference type="PANTHER" id="PTHR11165">
    <property type="entry name" value="SKP1"/>
    <property type="match status" value="1"/>
</dbReference>
<comment type="caution">
    <text evidence="3">The sequence shown here is derived from an EMBL/GenBank/DDBJ whole genome shotgun (WGS) entry which is preliminary data.</text>
</comment>
<keyword evidence="2" id="KW-0833">Ubl conjugation pathway</keyword>
<dbReference type="Gene3D" id="3.30.710.10">
    <property type="entry name" value="Potassium Channel Kv1.1, Chain A"/>
    <property type="match status" value="1"/>
</dbReference>
<dbReference type="GO" id="GO:0006511">
    <property type="term" value="P:ubiquitin-dependent protein catabolic process"/>
    <property type="evidence" value="ECO:0007669"/>
    <property type="project" value="InterPro"/>
</dbReference>
<dbReference type="SUPFAM" id="SSF81382">
    <property type="entry name" value="Skp1 dimerisation domain-like"/>
    <property type="match status" value="1"/>
</dbReference>
<dbReference type="InterPro" id="IPR016897">
    <property type="entry name" value="SKP1"/>
</dbReference>
<evidence type="ECO:0000313" key="3">
    <source>
        <dbReference type="EMBL" id="PIC20451.1"/>
    </source>
</evidence>
<sequence length="162" mass="18333">MIQIQEPVVLYKIRSIDRQRFLIDRPTVAMIGRLDEFFMNAGLDLIPADDLNAVQLEVSAPVLRKVIEWCDHHKFDPPHDEARAGTGDMSEWDSNFFMVRHSVLFEIIRTARDYDIPGLFAMCCQIVGQNPEVVMAGLLDDDDDDGVGGVFRMRVQQNAPAA</sequence>